<comment type="caution">
    <text evidence="2">The sequence shown here is derived from an EMBL/GenBank/DDBJ whole genome shotgun (WGS) entry which is preliminary data.</text>
</comment>
<evidence type="ECO:0000256" key="1">
    <source>
        <dbReference type="SAM" id="Phobius"/>
    </source>
</evidence>
<dbReference type="STRING" id="1423792.FD09_GL001542"/>
<keyword evidence="1" id="KW-0812">Transmembrane</keyword>
<evidence type="ECO:0000313" key="2">
    <source>
        <dbReference type="EMBL" id="KRL08774.1"/>
    </source>
</evidence>
<keyword evidence="1" id="KW-0472">Membrane</keyword>
<name>A0A0R1MLP9_9LACO</name>
<evidence type="ECO:0000313" key="3">
    <source>
        <dbReference type="Proteomes" id="UP000051330"/>
    </source>
</evidence>
<accession>A0A0R1MLP9</accession>
<dbReference type="Proteomes" id="UP000051330">
    <property type="component" value="Unassembled WGS sequence"/>
</dbReference>
<dbReference type="EMBL" id="AZEC01000020">
    <property type="protein sequence ID" value="KRL08774.1"/>
    <property type="molecule type" value="Genomic_DNA"/>
</dbReference>
<sequence>MRKGEIIIMNTPKNNPKKERPAATVTVVFTLVFVAGMLLTIQAAKWLSLDKNVTLIVEVIALLVFAVAANFISKWFGKKFL</sequence>
<feature type="transmembrane region" description="Helical" evidence="1">
    <location>
        <begin position="53"/>
        <end position="72"/>
    </location>
</feature>
<keyword evidence="1" id="KW-1133">Transmembrane helix</keyword>
<feature type="transmembrane region" description="Helical" evidence="1">
    <location>
        <begin position="21"/>
        <end position="41"/>
    </location>
</feature>
<protein>
    <submittedName>
        <fullName evidence="2">Uncharacterized protein</fullName>
    </submittedName>
</protein>
<reference evidence="2 3" key="1">
    <citation type="journal article" date="2015" name="Genome Announc.">
        <title>Expanding the biotechnology potential of lactobacilli through comparative genomics of 213 strains and associated genera.</title>
        <authorList>
            <person name="Sun Z."/>
            <person name="Harris H.M."/>
            <person name="McCann A."/>
            <person name="Guo C."/>
            <person name="Argimon S."/>
            <person name="Zhang W."/>
            <person name="Yang X."/>
            <person name="Jeffery I.B."/>
            <person name="Cooney J.C."/>
            <person name="Kagawa T.F."/>
            <person name="Liu W."/>
            <person name="Song Y."/>
            <person name="Salvetti E."/>
            <person name="Wrobel A."/>
            <person name="Rasinkangas P."/>
            <person name="Parkhill J."/>
            <person name="Rea M.C."/>
            <person name="O'Sullivan O."/>
            <person name="Ritari J."/>
            <person name="Douillard F.P."/>
            <person name="Paul Ross R."/>
            <person name="Yang R."/>
            <person name="Briner A.E."/>
            <person name="Felis G.E."/>
            <person name="de Vos W.M."/>
            <person name="Barrangou R."/>
            <person name="Klaenhammer T.R."/>
            <person name="Caufield P.W."/>
            <person name="Cui Y."/>
            <person name="Zhang H."/>
            <person name="O'Toole P.W."/>
        </authorList>
    </citation>
    <scope>NUCLEOTIDE SEQUENCE [LARGE SCALE GENOMIC DNA]</scope>
    <source>
        <strain evidence="2 3">DSM 12744</strain>
    </source>
</reference>
<organism evidence="2 3">
    <name type="scientific">Schleiferilactobacillus perolens DSM 12744</name>
    <dbReference type="NCBI Taxonomy" id="1423792"/>
    <lineage>
        <taxon>Bacteria</taxon>
        <taxon>Bacillati</taxon>
        <taxon>Bacillota</taxon>
        <taxon>Bacilli</taxon>
        <taxon>Lactobacillales</taxon>
        <taxon>Lactobacillaceae</taxon>
        <taxon>Schleiferilactobacillus</taxon>
    </lineage>
</organism>
<gene>
    <name evidence="2" type="ORF">FD09_GL001542</name>
</gene>
<dbReference type="PATRIC" id="fig|1423792.3.peg.1559"/>
<dbReference type="AlphaFoldDB" id="A0A0R1MLP9"/>
<proteinExistence type="predicted"/>
<keyword evidence="3" id="KW-1185">Reference proteome</keyword>